<accession>A0AAV3X7F9</accession>
<name>A0AAV3X7F9_9CYAN</name>
<evidence type="ECO:0000313" key="3">
    <source>
        <dbReference type="Proteomes" id="UP001050975"/>
    </source>
</evidence>
<evidence type="ECO:0000256" key="1">
    <source>
        <dbReference type="SAM" id="SignalP"/>
    </source>
</evidence>
<dbReference type="InterPro" id="IPR048031">
    <property type="entry name" value="ScyD/ScyE-like"/>
</dbReference>
<evidence type="ECO:0000313" key="2">
    <source>
        <dbReference type="EMBL" id="GET36025.1"/>
    </source>
</evidence>
<gene>
    <name evidence="2" type="ORF">MiSe_07730</name>
</gene>
<keyword evidence="3" id="KW-1185">Reference proteome</keyword>
<keyword evidence="1" id="KW-0732">Signal</keyword>
<comment type="caution">
    <text evidence="2">The sequence shown here is derived from an EMBL/GenBank/DDBJ whole genome shotgun (WGS) entry which is preliminary data.</text>
</comment>
<feature type="signal peptide" evidence="1">
    <location>
        <begin position="1"/>
        <end position="23"/>
    </location>
</feature>
<dbReference type="AlphaFoldDB" id="A0AAV3X7F9"/>
<dbReference type="EMBL" id="BLAY01000007">
    <property type="protein sequence ID" value="GET36025.1"/>
    <property type="molecule type" value="Genomic_DNA"/>
</dbReference>
<dbReference type="InterPro" id="IPR011042">
    <property type="entry name" value="6-blade_b-propeller_TolB-like"/>
</dbReference>
<dbReference type="Gene3D" id="2.120.10.30">
    <property type="entry name" value="TolB, C-terminal domain"/>
    <property type="match status" value="2"/>
</dbReference>
<reference evidence="2" key="1">
    <citation type="submission" date="2019-10" db="EMBL/GenBank/DDBJ databases">
        <title>Draft genome sequece of Microseira wollei NIES-4236.</title>
        <authorList>
            <person name="Yamaguchi H."/>
            <person name="Suzuki S."/>
            <person name="Kawachi M."/>
        </authorList>
    </citation>
    <scope>NUCLEOTIDE SEQUENCE</scope>
    <source>
        <strain evidence="2">NIES-4236</strain>
    </source>
</reference>
<proteinExistence type="predicted"/>
<sequence>MKLKPFTLTFLTFLIATGFNSKAAVATSLKILADGLNNARGLTFDSDGNLYVTEAGLGGQGACIPSPTNQGNLCYGTTGAVTKIENGKTKRILTELPSLALADGTGAAGPNDIKFDANGKPYVLIGYGANPALRDPAFGNAELGKIIAADFETNSWKSIADLANYELANNPDRGDIGSNPLAFLIDGKRAIAVDAGANDLLGVGTDGSDLQAIAVLPQQILTNPIFPPSNAQPFDPTQVPSPDNFGNAPPSGFPVQATPTGVAKGPDGAYYVSVFTGFPFPEGGAKIYRVGADDRPTIYADGFTQLTNLTFDPQGNLYALQYADRSAWKGNFDGSVIKIAPNGTRTTVFSGNGLESPSSLTIGPDGAIYVTNRSDRPGQGQILRIENPKSVPEPTSVLSILTLGILGVIADCRRMR</sequence>
<dbReference type="SUPFAM" id="SSF63829">
    <property type="entry name" value="Calcium-dependent phosphotriesterase"/>
    <property type="match status" value="1"/>
</dbReference>
<feature type="chain" id="PRO_5043966008" description="ScyD/ScyE family protein" evidence="1">
    <location>
        <begin position="24"/>
        <end position="416"/>
    </location>
</feature>
<organism evidence="2 3">
    <name type="scientific">Microseira wollei NIES-4236</name>
    <dbReference type="NCBI Taxonomy" id="2530354"/>
    <lineage>
        <taxon>Bacteria</taxon>
        <taxon>Bacillati</taxon>
        <taxon>Cyanobacteriota</taxon>
        <taxon>Cyanophyceae</taxon>
        <taxon>Oscillatoriophycideae</taxon>
        <taxon>Aerosakkonematales</taxon>
        <taxon>Aerosakkonemataceae</taxon>
        <taxon>Microseira</taxon>
    </lineage>
</organism>
<dbReference type="Proteomes" id="UP001050975">
    <property type="component" value="Unassembled WGS sequence"/>
</dbReference>
<protein>
    <recommendedName>
        <fullName evidence="4">ScyD/ScyE family protein</fullName>
    </recommendedName>
</protein>
<dbReference type="NCBIfam" id="NF033206">
    <property type="entry name" value="ScyE_fam"/>
    <property type="match status" value="1"/>
</dbReference>
<evidence type="ECO:0008006" key="4">
    <source>
        <dbReference type="Google" id="ProtNLM"/>
    </source>
</evidence>